<evidence type="ECO:0000256" key="5">
    <source>
        <dbReference type="ARBA" id="ARBA00023136"/>
    </source>
</evidence>
<feature type="transmembrane region" description="Helical" evidence="6">
    <location>
        <begin position="13"/>
        <end position="31"/>
    </location>
</feature>
<dbReference type="NCBIfam" id="NF037997">
    <property type="entry name" value="Na_Pi_symport"/>
    <property type="match status" value="1"/>
</dbReference>
<keyword evidence="2" id="KW-1003">Cell membrane</keyword>
<feature type="transmembrane region" description="Helical" evidence="6">
    <location>
        <begin position="146"/>
        <end position="164"/>
    </location>
</feature>
<dbReference type="GO" id="GO:0044341">
    <property type="term" value="P:sodium-dependent phosphate transport"/>
    <property type="evidence" value="ECO:0007669"/>
    <property type="project" value="InterPro"/>
</dbReference>
<keyword evidence="3 6" id="KW-0812">Transmembrane</keyword>
<evidence type="ECO:0000256" key="6">
    <source>
        <dbReference type="SAM" id="Phobius"/>
    </source>
</evidence>
<reference evidence="8 9" key="1">
    <citation type="submission" date="2020-03" db="EMBL/GenBank/DDBJ databases">
        <title>Metabolic flexibility allows generalist bacteria to become dominant in a frequently disturbed ecosystem.</title>
        <authorList>
            <person name="Chen Y.-J."/>
            <person name="Leung P.M."/>
            <person name="Bay S.K."/>
            <person name="Hugenholtz P."/>
            <person name="Kessler A.J."/>
            <person name="Shelley G."/>
            <person name="Waite D.W."/>
            <person name="Cook P.L."/>
            <person name="Greening C."/>
        </authorList>
    </citation>
    <scope>NUCLEOTIDE SEQUENCE [LARGE SCALE GENOMIC DNA]</scope>
    <source>
        <strain evidence="8">SS_bin_28</strain>
    </source>
</reference>
<dbReference type="InterPro" id="IPR004633">
    <property type="entry name" value="NaPi_cotrn-rel/YqeW-like"/>
</dbReference>
<comment type="caution">
    <text evidence="8">The sequence shown here is derived from an EMBL/GenBank/DDBJ whole genome shotgun (WGS) entry which is preliminary data.</text>
</comment>
<dbReference type="Proteomes" id="UP000547674">
    <property type="component" value="Unassembled WGS sequence"/>
</dbReference>
<feature type="transmembrane region" description="Helical" evidence="6">
    <location>
        <begin position="79"/>
        <end position="100"/>
    </location>
</feature>
<dbReference type="Pfam" id="PF01895">
    <property type="entry name" value="PhoU"/>
    <property type="match status" value="1"/>
</dbReference>
<feature type="transmembrane region" description="Helical" evidence="6">
    <location>
        <begin position="253"/>
        <end position="276"/>
    </location>
</feature>
<evidence type="ECO:0000256" key="4">
    <source>
        <dbReference type="ARBA" id="ARBA00022989"/>
    </source>
</evidence>
<evidence type="ECO:0000256" key="1">
    <source>
        <dbReference type="ARBA" id="ARBA00004651"/>
    </source>
</evidence>
<sequence>MEDQLGTVNQLEILPIVMGLLGGLAFFLFGLEQMTDALKIVAGSRMKGLLASLTTNRFKSLFAGAFVTSIIQSSSVTTVLVVGFITAGLMSLSQSIGIILGANIGTTVTAQIVAFKVTHYALLLVAVGFSLSFLSKSKRIRRYGHLIMGLGMVFFGMQLMSDGTHPLRSYEPFIALMQRMDNPAIGILVSALFTGLVQSSSATLGVVIVLASQGFISLEAGIALALGANVGTCVTAILASIGKPPEAVRAGMVHIVFNVLGVLIWVGFIDELVVLVKAMSPSFASLEAGARLAAETPRQVANAHTVFNIANALIFIWFTGPLAALVTRLVPDRPQKDAGIKPRFLDPIVLQTPDLALQRVRLELERLGSIAVSMLAKARTAVPQGNEDDLSDLRRMDDDLDTLHGAVVTYLGKLSQEEISDAQSEALHDCIAAANYIENIGDVIETNLVEAGLERTVSNLEVSSETLSILSALHDRVAGTVEVSLTALARNDHALAQRVIDDKGEINGIVRLAEKHLGRRLVADDPNRLVAFRIEKDIIENLKRIYYFSKRIAKLVVETDMEYLAEKPEPQGTAGVLT</sequence>
<dbReference type="AlphaFoldDB" id="A0A7Y2E8W8"/>
<feature type="transmembrane region" description="Helical" evidence="6">
    <location>
        <begin position="306"/>
        <end position="326"/>
    </location>
</feature>
<dbReference type="InterPro" id="IPR038078">
    <property type="entry name" value="PhoU-like_sf"/>
</dbReference>
<keyword evidence="4 6" id="KW-1133">Transmembrane helix</keyword>
<feature type="transmembrane region" description="Helical" evidence="6">
    <location>
        <begin position="112"/>
        <end position="134"/>
    </location>
</feature>
<feature type="transmembrane region" description="Helical" evidence="6">
    <location>
        <begin position="222"/>
        <end position="241"/>
    </location>
</feature>
<evidence type="ECO:0000259" key="7">
    <source>
        <dbReference type="Pfam" id="PF01895"/>
    </source>
</evidence>
<gene>
    <name evidence="8" type="ORF">HKN21_02200</name>
</gene>
<evidence type="ECO:0000256" key="2">
    <source>
        <dbReference type="ARBA" id="ARBA00022475"/>
    </source>
</evidence>
<dbReference type="GO" id="GO:0005886">
    <property type="term" value="C:plasma membrane"/>
    <property type="evidence" value="ECO:0007669"/>
    <property type="project" value="UniProtKB-SubCell"/>
</dbReference>
<feature type="transmembrane region" description="Helical" evidence="6">
    <location>
        <begin position="184"/>
        <end position="210"/>
    </location>
</feature>
<dbReference type="InterPro" id="IPR026022">
    <property type="entry name" value="PhoU_dom"/>
</dbReference>
<dbReference type="Pfam" id="PF02690">
    <property type="entry name" value="Na_Pi_cotrans"/>
    <property type="match status" value="2"/>
</dbReference>
<accession>A0A7Y2E8W8</accession>
<dbReference type="PANTHER" id="PTHR10010:SF46">
    <property type="entry name" value="SODIUM-DEPENDENT PHOSPHATE TRANSPORT PROTEIN 2B"/>
    <property type="match status" value="1"/>
</dbReference>
<organism evidence="8 9">
    <name type="scientific">Eiseniibacteriota bacterium</name>
    <dbReference type="NCBI Taxonomy" id="2212470"/>
    <lineage>
        <taxon>Bacteria</taxon>
        <taxon>Candidatus Eiseniibacteriota</taxon>
    </lineage>
</organism>
<protein>
    <submittedName>
        <fullName evidence="8">Na/Pi cotransporter family protein</fullName>
    </submittedName>
</protein>
<dbReference type="InterPro" id="IPR003841">
    <property type="entry name" value="Na/Pi_transpt"/>
</dbReference>
<dbReference type="EMBL" id="JABDJR010000076">
    <property type="protein sequence ID" value="NNF05550.1"/>
    <property type="molecule type" value="Genomic_DNA"/>
</dbReference>
<proteinExistence type="predicted"/>
<dbReference type="PANTHER" id="PTHR10010">
    <property type="entry name" value="SOLUTE CARRIER FAMILY 34 SODIUM PHOSPHATE , MEMBER 2-RELATED"/>
    <property type="match status" value="1"/>
</dbReference>
<evidence type="ECO:0000313" key="9">
    <source>
        <dbReference type="Proteomes" id="UP000547674"/>
    </source>
</evidence>
<dbReference type="Gene3D" id="1.20.58.220">
    <property type="entry name" value="Phosphate transport system protein phou homolog 2, domain 2"/>
    <property type="match status" value="1"/>
</dbReference>
<dbReference type="SUPFAM" id="SSF109755">
    <property type="entry name" value="PhoU-like"/>
    <property type="match status" value="1"/>
</dbReference>
<dbReference type="GO" id="GO:0005436">
    <property type="term" value="F:sodium:phosphate symporter activity"/>
    <property type="evidence" value="ECO:0007669"/>
    <property type="project" value="InterPro"/>
</dbReference>
<keyword evidence="5 6" id="KW-0472">Membrane</keyword>
<dbReference type="NCBIfam" id="TIGR00704">
    <property type="entry name" value="NaPi_cotrn_rel"/>
    <property type="match status" value="1"/>
</dbReference>
<feature type="domain" description="PhoU" evidence="7">
    <location>
        <begin position="364"/>
        <end position="444"/>
    </location>
</feature>
<comment type="subcellular location">
    <subcellularLocation>
        <location evidence="1">Cell membrane</location>
        <topology evidence="1">Multi-pass membrane protein</topology>
    </subcellularLocation>
</comment>
<name>A0A7Y2E8W8_UNCEI</name>
<evidence type="ECO:0000256" key="3">
    <source>
        <dbReference type="ARBA" id="ARBA00022692"/>
    </source>
</evidence>
<evidence type="ECO:0000313" key="8">
    <source>
        <dbReference type="EMBL" id="NNF05550.1"/>
    </source>
</evidence>